<keyword evidence="1" id="KW-1133">Transmembrane helix</keyword>
<feature type="transmembrane region" description="Helical" evidence="1">
    <location>
        <begin position="53"/>
        <end position="74"/>
    </location>
</feature>
<feature type="transmembrane region" description="Helical" evidence="1">
    <location>
        <begin position="20"/>
        <end position="41"/>
    </location>
</feature>
<reference evidence="3" key="1">
    <citation type="journal article" date="2019" name="Int. J. Syst. Evol. Microbiol.">
        <title>The Global Catalogue of Microorganisms (GCM) 10K type strain sequencing project: providing services to taxonomists for standard genome sequencing and annotation.</title>
        <authorList>
            <consortium name="The Broad Institute Genomics Platform"/>
            <consortium name="The Broad Institute Genome Sequencing Center for Infectious Disease"/>
            <person name="Wu L."/>
            <person name="Ma J."/>
        </authorList>
    </citation>
    <scope>NUCLEOTIDE SEQUENCE [LARGE SCALE GENOMIC DNA]</scope>
    <source>
        <strain evidence="3">CCUG 60022</strain>
    </source>
</reference>
<evidence type="ECO:0000313" key="2">
    <source>
        <dbReference type="EMBL" id="MFD0762716.1"/>
    </source>
</evidence>
<accession>A0ABW2Z7Z0</accession>
<dbReference type="EMBL" id="JBHTIC010000017">
    <property type="protein sequence ID" value="MFD0762716.1"/>
    <property type="molecule type" value="Genomic_DNA"/>
</dbReference>
<keyword evidence="1" id="KW-0472">Membrane</keyword>
<sequence>MEIGEEQNSESKTSGSKGCANYFIIALILCVLWFLKGFFSWRGFDALRGLQEVAANVFLIVVFGIVGVFFYMIFYKQ</sequence>
<keyword evidence="1" id="KW-0812">Transmembrane</keyword>
<protein>
    <recommendedName>
        <fullName evidence="4">Cardiolipin synthase N-terminal domain-containing protein</fullName>
    </recommendedName>
</protein>
<dbReference type="RefSeq" id="WP_386783151.1">
    <property type="nucleotide sequence ID" value="NZ_JBHTIC010000017.1"/>
</dbReference>
<keyword evidence="3" id="KW-1185">Reference proteome</keyword>
<gene>
    <name evidence="2" type="ORF">ACFQZW_11545</name>
</gene>
<evidence type="ECO:0000313" key="3">
    <source>
        <dbReference type="Proteomes" id="UP001597032"/>
    </source>
</evidence>
<comment type="caution">
    <text evidence="2">The sequence shown here is derived from an EMBL/GenBank/DDBJ whole genome shotgun (WGS) entry which is preliminary data.</text>
</comment>
<organism evidence="2 3">
    <name type="scientific">Lutibacter aestuarii</name>
    <dbReference type="NCBI Taxonomy" id="861111"/>
    <lineage>
        <taxon>Bacteria</taxon>
        <taxon>Pseudomonadati</taxon>
        <taxon>Bacteroidota</taxon>
        <taxon>Flavobacteriia</taxon>
        <taxon>Flavobacteriales</taxon>
        <taxon>Flavobacteriaceae</taxon>
        <taxon>Lutibacter</taxon>
    </lineage>
</organism>
<proteinExistence type="predicted"/>
<dbReference type="Proteomes" id="UP001597032">
    <property type="component" value="Unassembled WGS sequence"/>
</dbReference>
<evidence type="ECO:0008006" key="4">
    <source>
        <dbReference type="Google" id="ProtNLM"/>
    </source>
</evidence>
<evidence type="ECO:0000256" key="1">
    <source>
        <dbReference type="SAM" id="Phobius"/>
    </source>
</evidence>
<name>A0ABW2Z7Z0_9FLAO</name>